<feature type="transmembrane region" description="Helical" evidence="1">
    <location>
        <begin position="49"/>
        <end position="73"/>
    </location>
</feature>
<keyword evidence="1" id="KW-0472">Membrane</keyword>
<accession>A0A3B0XH10</accession>
<dbReference type="EMBL" id="UOFH01000224">
    <property type="protein sequence ID" value="VAW62702.1"/>
    <property type="molecule type" value="Genomic_DNA"/>
</dbReference>
<name>A0A3B0XH10_9ZZZZ</name>
<feature type="transmembrane region" description="Helical" evidence="1">
    <location>
        <begin position="198"/>
        <end position="222"/>
    </location>
</feature>
<feature type="transmembrane region" description="Helical" evidence="1">
    <location>
        <begin position="169"/>
        <end position="186"/>
    </location>
</feature>
<proteinExistence type="predicted"/>
<organism evidence="2">
    <name type="scientific">hydrothermal vent metagenome</name>
    <dbReference type="NCBI Taxonomy" id="652676"/>
    <lineage>
        <taxon>unclassified sequences</taxon>
        <taxon>metagenomes</taxon>
        <taxon>ecological metagenomes</taxon>
    </lineage>
</organism>
<evidence type="ECO:0008006" key="3">
    <source>
        <dbReference type="Google" id="ProtNLM"/>
    </source>
</evidence>
<evidence type="ECO:0000256" key="1">
    <source>
        <dbReference type="SAM" id="Phobius"/>
    </source>
</evidence>
<sequence length="232" mass="26354">MIFSVLKGGIIINAMLWSMLLLFPLIAWLSSEGDLMDYFIYDMPEGQLLYVISKLLGLYGLVFLWLHMSYALLRNSVLNGFIIPWTIRKHRNTALFSMALIVVHLLLFIAAVSLRKQTIAVELFIPSFSHGYYKSLLSFGVIAFWLILCVAIMGRLLSLMNQYHAMGIWVHRLSVICFILVYFHGLGVGSETKNGVLFGFYLFLGGSLLTFLLLRIPGFLGVSDSFNKLRRL</sequence>
<protein>
    <recommendedName>
        <fullName evidence="3">Ferric oxidoreductase domain-containing protein</fullName>
    </recommendedName>
</protein>
<gene>
    <name evidence="2" type="ORF">MNBD_GAMMA08-1238</name>
</gene>
<feature type="transmembrane region" description="Helical" evidence="1">
    <location>
        <begin position="135"/>
        <end position="157"/>
    </location>
</feature>
<reference evidence="2" key="1">
    <citation type="submission" date="2018-06" db="EMBL/GenBank/DDBJ databases">
        <authorList>
            <person name="Zhirakovskaya E."/>
        </authorList>
    </citation>
    <scope>NUCLEOTIDE SEQUENCE</scope>
</reference>
<evidence type="ECO:0000313" key="2">
    <source>
        <dbReference type="EMBL" id="VAW62702.1"/>
    </source>
</evidence>
<keyword evidence="1" id="KW-1133">Transmembrane helix</keyword>
<feature type="transmembrane region" description="Helical" evidence="1">
    <location>
        <begin position="94"/>
        <end position="115"/>
    </location>
</feature>
<feature type="transmembrane region" description="Helical" evidence="1">
    <location>
        <begin position="12"/>
        <end position="29"/>
    </location>
</feature>
<keyword evidence="1" id="KW-0812">Transmembrane</keyword>
<dbReference type="AlphaFoldDB" id="A0A3B0XH10"/>